<feature type="binding site" evidence="9">
    <location>
        <position position="123"/>
    </location>
    <ligand>
        <name>Zn(2+)</name>
        <dbReference type="ChEBI" id="CHEBI:29105"/>
    </ligand>
</feature>
<comment type="catalytic activity">
    <reaction evidence="8 10">
        <text>hydrogencarbonate + H(+) = CO2 + H2O</text>
        <dbReference type="Rhea" id="RHEA:10748"/>
        <dbReference type="ChEBI" id="CHEBI:15377"/>
        <dbReference type="ChEBI" id="CHEBI:15378"/>
        <dbReference type="ChEBI" id="CHEBI:16526"/>
        <dbReference type="ChEBI" id="CHEBI:17544"/>
        <dbReference type="EC" id="4.2.1.1"/>
    </reaction>
</comment>
<dbReference type="Pfam" id="PF00484">
    <property type="entry name" value="Pro_CA"/>
    <property type="match status" value="1"/>
</dbReference>
<comment type="caution">
    <text evidence="12">The sequence shown here is derived from an EMBL/GenBank/DDBJ whole genome shotgun (WGS) entry which is preliminary data.</text>
</comment>
<sequence length="307" mass="34410">MSTAQTEVPISNTDIVNQVEDLKITATEEPHHHRNHHIHHLLHKYNTSKDTENEDENVDQDSCCPRTPVTFGPSPTVGDTHGLARLLKNNRMWSRAIRERQPDFFEKGSKGQQPKVFWIGCSDSRVPENELLQLAPGEVFTHRNIANVVVSTDLNCLSVLQYAVEVLKVEQVVVCGHYGCGGVAAAMGDHSYGLIDHWLANIKEVKQQHQHNLETIKDEEERCRALVEINCRNSVLAVAKSPIMKSAWDRGQNVEIVGVVYDIQTGLLSELGYHVASMDDLSRHLRVDSNALFAARKDNAEALQQQS</sequence>
<evidence type="ECO:0000256" key="5">
    <source>
        <dbReference type="ARBA" id="ARBA00022833"/>
    </source>
</evidence>
<dbReference type="AlphaFoldDB" id="A0A9P6N0I2"/>
<evidence type="ECO:0000256" key="2">
    <source>
        <dbReference type="ARBA" id="ARBA00012925"/>
    </source>
</evidence>
<evidence type="ECO:0000256" key="6">
    <source>
        <dbReference type="ARBA" id="ARBA00023239"/>
    </source>
</evidence>
<dbReference type="InterPro" id="IPR036874">
    <property type="entry name" value="Carbonic_anhydrase_sf"/>
</dbReference>
<evidence type="ECO:0000256" key="11">
    <source>
        <dbReference type="SAM" id="MobiDB-lite"/>
    </source>
</evidence>
<evidence type="ECO:0000256" key="8">
    <source>
        <dbReference type="ARBA" id="ARBA00048348"/>
    </source>
</evidence>
<feature type="binding site" evidence="9">
    <location>
        <position position="177"/>
    </location>
    <ligand>
        <name>Zn(2+)</name>
        <dbReference type="ChEBI" id="CHEBI:29105"/>
    </ligand>
</feature>
<feature type="binding site" evidence="9">
    <location>
        <position position="180"/>
    </location>
    <ligand>
        <name>Zn(2+)</name>
        <dbReference type="ChEBI" id="CHEBI:29105"/>
    </ligand>
</feature>
<evidence type="ECO:0000256" key="3">
    <source>
        <dbReference type="ARBA" id="ARBA00014628"/>
    </source>
</evidence>
<keyword evidence="6 10" id="KW-0456">Lyase</keyword>
<protein>
    <recommendedName>
        <fullName evidence="3 10">Carbonic anhydrase</fullName>
        <ecNumber evidence="2 10">4.2.1.1</ecNumber>
    </recommendedName>
    <alternativeName>
        <fullName evidence="7 10">Carbonate dehydratase</fullName>
    </alternativeName>
</protein>
<dbReference type="GO" id="GO:0015976">
    <property type="term" value="P:carbon utilization"/>
    <property type="evidence" value="ECO:0007669"/>
    <property type="project" value="InterPro"/>
</dbReference>
<dbReference type="EC" id="4.2.1.1" evidence="2 10"/>
<feature type="binding site" evidence="9">
    <location>
        <position position="121"/>
    </location>
    <ligand>
        <name>Zn(2+)</name>
        <dbReference type="ChEBI" id="CHEBI:29105"/>
    </ligand>
</feature>
<comment type="cofactor">
    <cofactor evidence="9">
        <name>Zn(2+)</name>
        <dbReference type="ChEBI" id="CHEBI:29105"/>
    </cofactor>
    <text evidence="9">Binds 1 zinc ion per subunit.</text>
</comment>
<dbReference type="PANTHER" id="PTHR11002">
    <property type="entry name" value="CARBONIC ANHYDRASE"/>
    <property type="match status" value="1"/>
</dbReference>
<evidence type="ECO:0000313" key="12">
    <source>
        <dbReference type="EMBL" id="KAG0019441.1"/>
    </source>
</evidence>
<accession>A0A9P6N0I2</accession>
<proteinExistence type="inferred from homology"/>
<keyword evidence="5 9" id="KW-0862">Zinc</keyword>
<keyword evidence="4 9" id="KW-0479">Metal-binding</keyword>
<dbReference type="SUPFAM" id="SSF53056">
    <property type="entry name" value="beta-carbonic anhydrase, cab"/>
    <property type="match status" value="1"/>
</dbReference>
<dbReference type="Gene3D" id="3.40.1050.10">
    <property type="entry name" value="Carbonic anhydrase"/>
    <property type="match status" value="1"/>
</dbReference>
<evidence type="ECO:0000313" key="13">
    <source>
        <dbReference type="Proteomes" id="UP000703661"/>
    </source>
</evidence>
<evidence type="ECO:0000256" key="9">
    <source>
        <dbReference type="PIRSR" id="PIRSR601765-1"/>
    </source>
</evidence>
<keyword evidence="13" id="KW-1185">Reference proteome</keyword>
<dbReference type="CDD" id="cd00883">
    <property type="entry name" value="beta_CA_cladeA"/>
    <property type="match status" value="1"/>
</dbReference>
<feature type="region of interest" description="Disordered" evidence="11">
    <location>
        <begin position="49"/>
        <end position="75"/>
    </location>
</feature>
<dbReference type="PROSITE" id="PS00705">
    <property type="entry name" value="PROK_CO2_ANHYDRASE_2"/>
    <property type="match status" value="1"/>
</dbReference>
<dbReference type="SMART" id="SM00947">
    <property type="entry name" value="Pro_CA"/>
    <property type="match status" value="1"/>
</dbReference>
<evidence type="ECO:0000256" key="7">
    <source>
        <dbReference type="ARBA" id="ARBA00031969"/>
    </source>
</evidence>
<dbReference type="GO" id="GO:0008270">
    <property type="term" value="F:zinc ion binding"/>
    <property type="evidence" value="ECO:0007669"/>
    <property type="project" value="UniProtKB-UniRule"/>
</dbReference>
<comment type="function">
    <text evidence="10">Reversible hydration of carbon dioxide.</text>
</comment>
<reference evidence="12" key="1">
    <citation type="journal article" date="2020" name="Fungal Divers.">
        <title>Resolving the Mortierellaceae phylogeny through synthesis of multi-gene phylogenetics and phylogenomics.</title>
        <authorList>
            <person name="Vandepol N."/>
            <person name="Liber J."/>
            <person name="Desiro A."/>
            <person name="Na H."/>
            <person name="Kennedy M."/>
            <person name="Barry K."/>
            <person name="Grigoriev I.V."/>
            <person name="Miller A.N."/>
            <person name="O'Donnell K."/>
            <person name="Stajich J.E."/>
            <person name="Bonito G."/>
        </authorList>
    </citation>
    <scope>NUCLEOTIDE SEQUENCE</scope>
    <source>
        <strain evidence="12">NRRL 2769</strain>
    </source>
</reference>
<organism evidence="12 13">
    <name type="scientific">Entomortierella chlamydospora</name>
    <dbReference type="NCBI Taxonomy" id="101097"/>
    <lineage>
        <taxon>Eukaryota</taxon>
        <taxon>Fungi</taxon>
        <taxon>Fungi incertae sedis</taxon>
        <taxon>Mucoromycota</taxon>
        <taxon>Mortierellomycotina</taxon>
        <taxon>Mortierellomycetes</taxon>
        <taxon>Mortierellales</taxon>
        <taxon>Mortierellaceae</taxon>
        <taxon>Entomortierella</taxon>
    </lineage>
</organism>
<dbReference type="OrthoDB" id="10248475at2759"/>
<comment type="similarity">
    <text evidence="1 10">Belongs to the beta-class carbonic anhydrase family.</text>
</comment>
<dbReference type="FunFam" id="3.40.1050.10:FF:000001">
    <property type="entry name" value="Carbonic anhydrase"/>
    <property type="match status" value="1"/>
</dbReference>
<dbReference type="Proteomes" id="UP000703661">
    <property type="component" value="Unassembled WGS sequence"/>
</dbReference>
<evidence type="ECO:0000256" key="10">
    <source>
        <dbReference type="RuleBase" id="RU003956"/>
    </source>
</evidence>
<dbReference type="GO" id="GO:0004089">
    <property type="term" value="F:carbonate dehydratase activity"/>
    <property type="evidence" value="ECO:0007669"/>
    <property type="project" value="UniProtKB-UniRule"/>
</dbReference>
<dbReference type="InterPro" id="IPR001765">
    <property type="entry name" value="Carbonic_anhydrase"/>
</dbReference>
<evidence type="ECO:0000256" key="1">
    <source>
        <dbReference type="ARBA" id="ARBA00006217"/>
    </source>
</evidence>
<dbReference type="InterPro" id="IPR015892">
    <property type="entry name" value="Carbonic_anhydrase_CS"/>
</dbReference>
<dbReference type="EMBL" id="JAAAID010000286">
    <property type="protein sequence ID" value="KAG0019441.1"/>
    <property type="molecule type" value="Genomic_DNA"/>
</dbReference>
<evidence type="ECO:0000256" key="4">
    <source>
        <dbReference type="ARBA" id="ARBA00022723"/>
    </source>
</evidence>
<name>A0A9P6N0I2_9FUNG</name>
<gene>
    <name evidence="12" type="ORF">BGZ80_005806</name>
</gene>
<dbReference type="PANTHER" id="PTHR11002:SF76">
    <property type="entry name" value="CARBONIC ANHYDRASE"/>
    <property type="match status" value="1"/>
</dbReference>